<dbReference type="EMBL" id="HG937694">
    <property type="protein sequence ID" value="CDP37029.1"/>
    <property type="molecule type" value="Genomic_DNA"/>
</dbReference>
<dbReference type="SUPFAM" id="SSF55920">
    <property type="entry name" value="Creatinase/aminopeptidase"/>
    <property type="match status" value="1"/>
</dbReference>
<gene>
    <name evidence="13" type="ORF">GNLVRS02_ARAD1D02112g</name>
</gene>
<dbReference type="GO" id="GO:0006508">
    <property type="term" value="P:proteolysis"/>
    <property type="evidence" value="ECO:0007669"/>
    <property type="project" value="UniProtKB-KW"/>
</dbReference>
<dbReference type="GO" id="GO:0008237">
    <property type="term" value="F:metallopeptidase activity"/>
    <property type="evidence" value="ECO:0007669"/>
    <property type="project" value="UniProtKB-KW"/>
</dbReference>
<comment type="subcellular location">
    <subcellularLocation>
        <location evidence="2">Cytoplasm</location>
    </subcellularLocation>
    <subcellularLocation>
        <location evidence="1">Nucleus</location>
    </subcellularLocation>
</comment>
<evidence type="ECO:0000256" key="6">
    <source>
        <dbReference type="ARBA" id="ARBA00022723"/>
    </source>
</evidence>
<reference evidence="13" key="2">
    <citation type="submission" date="2014-06" db="EMBL/GenBank/DDBJ databases">
        <title>The complete genome of Blastobotrys (Arxula) adeninivorans LS3 - a yeast of biotechnological interest.</title>
        <authorList>
            <person name="Kunze G."/>
            <person name="Gaillardin C."/>
            <person name="Czernicka M."/>
            <person name="Durrens P."/>
            <person name="Martin T."/>
            <person name="Boer E."/>
            <person name="Gabaldon T."/>
            <person name="Cruz J."/>
            <person name="Talla E."/>
            <person name="Marck C."/>
            <person name="Goffeau A."/>
            <person name="Barbe V."/>
            <person name="Baret P."/>
            <person name="Baronian K."/>
            <person name="Beier S."/>
            <person name="Bleykasten C."/>
            <person name="Bode R."/>
            <person name="Casaregola S."/>
            <person name="Despons L."/>
            <person name="Fairhead C."/>
            <person name="Giersberg M."/>
            <person name="Gierski P."/>
            <person name="Hahnel U."/>
            <person name="Hartmann A."/>
            <person name="Jankowska D."/>
            <person name="Jubin C."/>
            <person name="Jung P."/>
            <person name="Lafontaine I."/>
            <person name="Leh-Louis V."/>
            <person name="Lemaire M."/>
            <person name="Marcet-Houben M."/>
            <person name="Mascher M."/>
            <person name="Morel G."/>
            <person name="Richard G.-F."/>
            <person name="Riechen J."/>
            <person name="Sacerdot C."/>
            <person name="Sarkar A."/>
            <person name="Savel G."/>
            <person name="Schacherer J."/>
            <person name="Sherman D."/>
            <person name="Straub M.-L."/>
            <person name="Stein N."/>
            <person name="Thierry A."/>
            <person name="Trautwein-Schult A."/>
            <person name="Westhof E."/>
            <person name="Worch S."/>
            <person name="Dujon B."/>
            <person name="Souciet J.-L."/>
            <person name="Wincker P."/>
            <person name="Scholz U."/>
            <person name="Neuveglise N."/>
        </authorList>
    </citation>
    <scope>NUCLEOTIDE SEQUENCE</scope>
    <source>
        <strain evidence="13">LS3</strain>
    </source>
</reference>
<keyword evidence="4" id="KW-0963">Cytoplasm</keyword>
<reference evidence="13" key="1">
    <citation type="submission" date="2014-02" db="EMBL/GenBank/DDBJ databases">
        <authorList>
            <person name="Genoscope - CEA"/>
        </authorList>
    </citation>
    <scope>NUCLEOTIDE SEQUENCE</scope>
    <source>
        <strain evidence="13">LS3</strain>
    </source>
</reference>
<dbReference type="InterPro" id="IPR036005">
    <property type="entry name" value="Creatinase/aminopeptidase-like"/>
</dbReference>
<protein>
    <recommendedName>
        <fullName evidence="10">Probable metalloprotease ARX1</fullName>
    </recommendedName>
    <alternativeName>
        <fullName evidence="11">Associated with ribosomal export complex protein 1</fullName>
    </alternativeName>
</protein>
<dbReference type="InterPro" id="IPR047113">
    <property type="entry name" value="PA2G4/ARX1"/>
</dbReference>
<evidence type="ECO:0000256" key="10">
    <source>
        <dbReference type="ARBA" id="ARBA00026155"/>
    </source>
</evidence>
<keyword evidence="8" id="KW-0482">Metalloprotease</keyword>
<dbReference type="Gene3D" id="3.90.230.10">
    <property type="entry name" value="Creatinase/methionine aminopeptidase superfamily"/>
    <property type="match status" value="1"/>
</dbReference>
<evidence type="ECO:0000256" key="1">
    <source>
        <dbReference type="ARBA" id="ARBA00004123"/>
    </source>
</evidence>
<evidence type="ECO:0000256" key="9">
    <source>
        <dbReference type="ARBA" id="ARBA00023242"/>
    </source>
</evidence>
<evidence type="ECO:0000256" key="12">
    <source>
        <dbReference type="ARBA" id="ARBA00034680"/>
    </source>
</evidence>
<dbReference type="PANTHER" id="PTHR10804">
    <property type="entry name" value="PROTEASE FAMILY M24 METHIONYL AMINOPEPTIDASE, AMINOPEPTIDASE P"/>
    <property type="match status" value="1"/>
</dbReference>
<dbReference type="PhylomeDB" id="A0A060T8A8"/>
<dbReference type="InterPro" id="IPR036388">
    <property type="entry name" value="WH-like_DNA-bd_sf"/>
</dbReference>
<name>A0A060T8A8_BLAAD</name>
<proteinExistence type="inferred from homology"/>
<sequence>MEIELADQKVLLDDKNVLNASVLEKYRLAGQIAQTGLVFVQTLVHENEEAERSVGEICRLGDAFLRRATGNAFKKQNVKERGIALPVQIEKTNFVSGVAPEEEDSFQGGRLNEGDIVKITLGVHIDGYTAQASHTTVVRSRESDLSAPNGPQPLTGTNADAVCAAYIASEAVICLLGLCLNPNAPLAAASTGSVNGRMIRQLVEKIAATFRVKVCPGSRVRRVRRFLAGQNDLVQEADYKGVDWIQEKEEQRTMARLRHSSPDGEEPSNEVAIAEDDFQVEAGEAWLVDIRMAGTQGKQGIIRFKDYYDDSGTVARAAVYSRDYGVQYGLKLSASRSLLSKSAAITSVYPFKLSYVAETPSELASSRLGLSELVHHHIFVPHSIKTAEFVPLELFANTTNPTSKEIRQATQRVDIAREMSTVVLASGEQTTSGFPEVVRLTGGNRSAPAPWVHSAYEITDATIRELLDMRSNKKVHGIGFQDLQPSKINMTEAIAPIVVDNTMEVD</sequence>
<evidence type="ECO:0000313" key="13">
    <source>
        <dbReference type="EMBL" id="CDP37029.1"/>
    </source>
</evidence>
<keyword evidence="5" id="KW-0645">Protease</keyword>
<evidence type="ECO:0000256" key="7">
    <source>
        <dbReference type="ARBA" id="ARBA00022801"/>
    </source>
</evidence>
<dbReference type="GO" id="GO:0005634">
    <property type="term" value="C:nucleus"/>
    <property type="evidence" value="ECO:0007669"/>
    <property type="project" value="UniProtKB-SubCell"/>
</dbReference>
<dbReference type="GO" id="GO:0005737">
    <property type="term" value="C:cytoplasm"/>
    <property type="evidence" value="ECO:0007669"/>
    <property type="project" value="UniProtKB-SubCell"/>
</dbReference>
<accession>A0A060T8A8</accession>
<evidence type="ECO:0000256" key="3">
    <source>
        <dbReference type="ARBA" id="ARBA00007319"/>
    </source>
</evidence>
<keyword evidence="9" id="KW-0539">Nucleus</keyword>
<dbReference type="PANTHER" id="PTHR10804:SF102">
    <property type="entry name" value="METALLOPROTEASE ARX1-RELATED"/>
    <property type="match status" value="1"/>
</dbReference>
<evidence type="ECO:0000256" key="8">
    <source>
        <dbReference type="ARBA" id="ARBA00023049"/>
    </source>
</evidence>
<organism evidence="13">
    <name type="scientific">Blastobotrys adeninivorans</name>
    <name type="common">Yeast</name>
    <name type="synonym">Arxula adeninivorans</name>
    <dbReference type="NCBI Taxonomy" id="409370"/>
    <lineage>
        <taxon>Eukaryota</taxon>
        <taxon>Fungi</taxon>
        <taxon>Dikarya</taxon>
        <taxon>Ascomycota</taxon>
        <taxon>Saccharomycotina</taxon>
        <taxon>Dipodascomycetes</taxon>
        <taxon>Dipodascales</taxon>
        <taxon>Trichomonascaceae</taxon>
        <taxon>Blastobotrys</taxon>
    </lineage>
</organism>
<dbReference type="AlphaFoldDB" id="A0A060T8A8"/>
<evidence type="ECO:0000256" key="5">
    <source>
        <dbReference type="ARBA" id="ARBA00022670"/>
    </source>
</evidence>
<evidence type="ECO:0000256" key="4">
    <source>
        <dbReference type="ARBA" id="ARBA00022490"/>
    </source>
</evidence>
<comment type="function">
    <text evidence="12">Probable metalloprotease involved in proper assembly of pre-ribosomal particles during the biogenesis of the 60S ribosomal subunit. Accompanies the pre-60S particles to the cytoplasm.</text>
</comment>
<keyword evidence="6" id="KW-0479">Metal-binding</keyword>
<evidence type="ECO:0000256" key="11">
    <source>
        <dbReference type="ARBA" id="ARBA00033475"/>
    </source>
</evidence>
<evidence type="ECO:0000256" key="2">
    <source>
        <dbReference type="ARBA" id="ARBA00004496"/>
    </source>
</evidence>
<dbReference type="GO" id="GO:0046872">
    <property type="term" value="F:metal ion binding"/>
    <property type="evidence" value="ECO:0007669"/>
    <property type="project" value="UniProtKB-KW"/>
</dbReference>
<dbReference type="Gene3D" id="1.10.10.10">
    <property type="entry name" value="Winged helix-like DNA-binding domain superfamily/Winged helix DNA-binding domain"/>
    <property type="match status" value="1"/>
</dbReference>
<keyword evidence="7" id="KW-0378">Hydrolase</keyword>
<comment type="similarity">
    <text evidence="3">Belongs to the peptidase M24 family.</text>
</comment>